<protein>
    <submittedName>
        <fullName evidence="1">Glutamine amidotransferase</fullName>
    </submittedName>
</protein>
<dbReference type="Proteomes" id="UP001314181">
    <property type="component" value="Unassembled WGS sequence"/>
</dbReference>
<dbReference type="PROSITE" id="PS51273">
    <property type="entry name" value="GATASE_TYPE_1"/>
    <property type="match status" value="1"/>
</dbReference>
<keyword evidence="1" id="KW-0315">Glutamine amidotransferase</keyword>
<dbReference type="InterPro" id="IPR044668">
    <property type="entry name" value="PuuD-like"/>
</dbReference>
<keyword evidence="2" id="KW-1185">Reference proteome</keyword>
<gene>
    <name evidence="1" type="ORF">CAXC1_220048</name>
</gene>
<dbReference type="RefSeq" id="WP_338363797.1">
    <property type="nucleotide sequence ID" value="NZ_CAWVOK010000014.1"/>
</dbReference>
<accession>A0ABP0ESP0</accession>
<dbReference type="CDD" id="cd01745">
    <property type="entry name" value="GATase1_2"/>
    <property type="match status" value="1"/>
</dbReference>
<dbReference type="InterPro" id="IPR029062">
    <property type="entry name" value="Class_I_gatase-like"/>
</dbReference>
<name>A0ABP0ESP0_9RICK</name>
<proteinExistence type="predicted"/>
<comment type="caution">
    <text evidence="1">The sequence shown here is derived from an EMBL/GenBank/DDBJ whole genome shotgun (WGS) entry which is preliminary data.</text>
</comment>
<dbReference type="SUPFAM" id="SSF52317">
    <property type="entry name" value="Class I glutamine amidotransferase-like"/>
    <property type="match status" value="1"/>
</dbReference>
<evidence type="ECO:0000313" key="2">
    <source>
        <dbReference type="Proteomes" id="UP001314181"/>
    </source>
</evidence>
<dbReference type="PANTHER" id="PTHR43235">
    <property type="entry name" value="GLUTAMINE AMIDOTRANSFERASE PB2B2.05-RELATED"/>
    <property type="match status" value="1"/>
</dbReference>
<sequence length="253" mass="28711">MQRPIILITLDIQYGSKDGYSNRDWYCLRADYSRTIRDLGGTPFLTPYSTPSIKHYLEIADGIIFSGSDSNIRPETYGEKPIKKLLYNELRFNFESILMSEALKTNIPMLGICAGEQLMNVVCGGTLIQHIPEQIPNALNHKSTDANRAELVHNITIDKNTKLFEIIGETEIVVNSTHNQAVKTTGKNIKISATAKDGVHEAIEHTNKEFCIGVEWHPELHSSKHDTKIFTAFMEAVKKYKQNKYDKFINHMP</sequence>
<dbReference type="Pfam" id="PF07722">
    <property type="entry name" value="Peptidase_C26"/>
    <property type="match status" value="1"/>
</dbReference>
<organism evidence="1 2">
    <name type="scientific">Candidatus Xenohaliotis californiensis</name>
    <dbReference type="NCBI Taxonomy" id="84677"/>
    <lineage>
        <taxon>Bacteria</taxon>
        <taxon>Pseudomonadati</taxon>
        <taxon>Pseudomonadota</taxon>
        <taxon>Alphaproteobacteria</taxon>
        <taxon>Rickettsiales</taxon>
        <taxon>Anaplasmataceae</taxon>
        <taxon>Candidatus Xenohaliotis</taxon>
    </lineage>
</organism>
<dbReference type="InterPro" id="IPR011697">
    <property type="entry name" value="Peptidase_C26"/>
</dbReference>
<evidence type="ECO:0000313" key="1">
    <source>
        <dbReference type="EMBL" id="CAK8162758.1"/>
    </source>
</evidence>
<dbReference type="EMBL" id="CAWVOK010000014">
    <property type="protein sequence ID" value="CAK8162758.1"/>
    <property type="molecule type" value="Genomic_DNA"/>
</dbReference>
<dbReference type="PANTHER" id="PTHR43235:SF1">
    <property type="entry name" value="GLUTAMINE AMIDOTRANSFERASE PB2B2.05-RELATED"/>
    <property type="match status" value="1"/>
</dbReference>
<reference evidence="1 2" key="1">
    <citation type="submission" date="2024-01" db="EMBL/GenBank/DDBJ databases">
        <authorList>
            <person name="Kunselman E."/>
        </authorList>
    </citation>
    <scope>NUCLEOTIDE SEQUENCE [LARGE SCALE GENOMIC DNA]</scope>
    <source>
        <strain evidence="1">2 abalone samples</strain>
    </source>
</reference>
<dbReference type="Gene3D" id="3.40.50.880">
    <property type="match status" value="1"/>
</dbReference>